<keyword evidence="2" id="KW-1185">Reference proteome</keyword>
<evidence type="ECO:0000313" key="1">
    <source>
        <dbReference type="EMBL" id="CCA74752.1"/>
    </source>
</evidence>
<dbReference type="OrthoDB" id="3203373at2759"/>
<accession>G4TTV9</accession>
<evidence type="ECO:0008006" key="3">
    <source>
        <dbReference type="Google" id="ProtNLM"/>
    </source>
</evidence>
<organism evidence="1 2">
    <name type="scientific">Serendipita indica (strain DSM 11827)</name>
    <name type="common">Root endophyte fungus</name>
    <name type="synonym">Piriformospora indica</name>
    <dbReference type="NCBI Taxonomy" id="1109443"/>
    <lineage>
        <taxon>Eukaryota</taxon>
        <taxon>Fungi</taxon>
        <taxon>Dikarya</taxon>
        <taxon>Basidiomycota</taxon>
        <taxon>Agaricomycotina</taxon>
        <taxon>Agaricomycetes</taxon>
        <taxon>Sebacinales</taxon>
        <taxon>Serendipitaceae</taxon>
        <taxon>Serendipita</taxon>
    </lineage>
</organism>
<name>G4TTV9_SERID</name>
<protein>
    <recommendedName>
        <fullName evidence="3">F-box domain-containing protein</fullName>
    </recommendedName>
</protein>
<dbReference type="Proteomes" id="UP000007148">
    <property type="component" value="Unassembled WGS sequence"/>
</dbReference>
<dbReference type="InParanoid" id="G4TTV9"/>
<dbReference type="HOGENOM" id="CLU_015287_1_0_1"/>
<proteinExistence type="predicted"/>
<reference evidence="1 2" key="1">
    <citation type="journal article" date="2011" name="PLoS Pathog.">
        <title>Endophytic Life Strategies Decoded by Genome and Transcriptome Analyses of the Mutualistic Root Symbiont Piriformospora indica.</title>
        <authorList>
            <person name="Zuccaro A."/>
            <person name="Lahrmann U."/>
            <person name="Guldener U."/>
            <person name="Langen G."/>
            <person name="Pfiffi S."/>
            <person name="Biedenkopf D."/>
            <person name="Wong P."/>
            <person name="Samans B."/>
            <person name="Grimm C."/>
            <person name="Basiewicz M."/>
            <person name="Murat C."/>
            <person name="Martin F."/>
            <person name="Kogel K.H."/>
        </authorList>
    </citation>
    <scope>NUCLEOTIDE SEQUENCE [LARGE SCALE GENOMIC DNA]</scope>
    <source>
        <strain evidence="1 2">DSM 11827</strain>
    </source>
</reference>
<dbReference type="EMBL" id="CAFZ01000350">
    <property type="protein sequence ID" value="CCA74752.1"/>
    <property type="molecule type" value="Genomic_DNA"/>
</dbReference>
<gene>
    <name evidence="1" type="ORF">PIIN_08710</name>
</gene>
<comment type="caution">
    <text evidence="1">The sequence shown here is derived from an EMBL/GenBank/DDBJ whole genome shotgun (WGS) entry which is preliminary data.</text>
</comment>
<evidence type="ECO:0000313" key="2">
    <source>
        <dbReference type="Proteomes" id="UP000007148"/>
    </source>
</evidence>
<sequence length="581" mass="65927">MDLLELYPPEVSSEIIAYACLTKHHQDWEEVISVDLLLDLTLVSSTWQAFIIGTPGLWADIFLDSRQEELALKLALQCELSRDHALSISVGLLNSTVSGDFLPLLDNHRHRIQELTVLDEIQLSIFFNTVSSLPCLKSLLCQKCRIGEATTRCIDQHPSLQVVKGIYVNQQVLTSNWLHCLREVDVGVPLHELVPHLDALSNIRHIRFKSINRPQGASLKPYKVHILPTLPWTRLTIDEWEANISVHFWQNLDVLVPALAQSLTELDCRVNFGLLSRLLSRLAEFTSIFQLRLRLIAHGTLDTSAKITQPSLVQKLYIETRLDFDSRMPLPEILPVLVQMMAKCFHNVTHLLLHGFTNSGLVPLLSREFLPKLRDVVLNECDYYYKTDIILSSTVQTLKFHSGGGPPDLMMYRSEGIREVALDYPFTSLMGIGEQQGLNLHLWPHLKKLHAHGGLKIDWIGSGLKNLHSITLAQGSSAKDPYQGTRLLYILSLYPHQFPVLTDLNLVPRIEWDILFCCLEARNAQKVESNVRIEAITFNGEIPFGFPELISRLLRGEEVRRPSNLNLSWIGNLDLLQDSNL</sequence>
<dbReference type="AlphaFoldDB" id="G4TTV9"/>